<keyword evidence="5" id="KW-0653">Protein transport</keyword>
<dbReference type="Gene3D" id="2.60.40.1670">
    <property type="entry name" value="beta-sandwich domain of Sec23/24"/>
    <property type="match status" value="1"/>
</dbReference>
<dbReference type="Proteomes" id="UP000030758">
    <property type="component" value="Unassembled WGS sequence"/>
</dbReference>
<sequence>MLSVHLRRPNLSTMEIPRENVASQLPPFPGHVQQPAQNGLPDSGRPLPQMYPFPNVAAGERNFSPDVQMHQIAGHVQKMNLGTDGFRYDNQPYSLNTSTAPYTVPAYSAYSQVPKEMNSAYSFPAHVNPSGINPVTSEPVSHQLGANPAPVSQFTSATSAAAFADGNRSNSPLVSQLPQRGTGLPGAMIPDMGKRAEVNVSPNVVAPGAIPPLTCPSEQSPSVQTLYSVPQGSANMPSVLQPPPSIPQIPCMNQPTATLARLPQDASATGIAQFKQSEYSYQQGPYNSQYAAPPTVSAPPSLPPGGTGFYAPPAVPKLPPSSVGSGSAFPPAFPSPMGPPAPPMDAMSGGVGAGQKRLDPNMMPSLIQVVEDDRKARGGLFQTGFDHAEQPPLCTTEFFAEDQGNCNPKFVRATLYNAPVSNDFLKQSALPFGLSITPMANLSAEERPLPVVNMGELGPVRCHRCKAYMCPFMTFFDGGRRFRCPFCSVSTEVPEQYFSHLDHTGRRIDAMERPELHLGSYEYVATKEYCKDGIWPQPPVFIFMLDVSYNAVRSGLVNKFCQNVKFLLHNLPKEHGKDSAIEVAFVTYDHSVHFYELKKGSAMPKMLVVNDVQEMFVPMGKNLFVRPSEAGAIIEQYGKLYDSVCLILLSLQLRLTEKILTMFSENKVTDVVLGPVLQAGIETLKAYGRAGKLFVFHTSLPTLEAPGKLKSREDRKLLGTDKEKTVLTPQGDFYDKLGEECVSAGCCVDLFLFPNSHVDVATISSVSSLSGGQVYRYPYFEAEVDGDRFLADLKHDLERPIIFDAIMRVRTSQGLRPTDFFGNFYMNNATDVEMAALDSDKCISIEIKHDDKLEPGNAYFQVAVLFTSVSGERRLRIHNLALATAPDFAALYRSADLFTMINILSKQAERMQLQKSPKDVRDNLTSRSAQTLATYRQKCSPSSSLGQLVLPEAMKLLPLFINCIFKSDSFSGGSELTVDDRAWLVHIIPSMTVSESVNYFYPHVISVLNLESSREAAIGIRCLYENLSSDNAYLLDNGVVLFLWVGMNVQAQWIQDVFGVNSFAQISADKLPEKDNPTSRTLRCLIEEIQAPKQRRLKLFIVKQQDRMEPWLKKFLVEDRADGHPSYVEFLCLIHKEIRNLLA</sequence>
<dbReference type="InterPro" id="IPR036180">
    <property type="entry name" value="Gelsolin-like_dom_sf"/>
</dbReference>
<feature type="compositionally biased region" description="Pro residues" evidence="7">
    <location>
        <begin position="331"/>
        <end position="342"/>
    </location>
</feature>
<dbReference type="Gene3D" id="2.30.30.380">
    <property type="entry name" value="Zn-finger domain of Sec23/24"/>
    <property type="match status" value="1"/>
</dbReference>
<feature type="region of interest" description="Disordered" evidence="7">
    <location>
        <begin position="167"/>
        <end position="190"/>
    </location>
</feature>
<comment type="subcellular location">
    <subcellularLocation>
        <location evidence="1">Cytoplasmic vesicle</location>
        <location evidence="1">COPII-coated vesicle membrane</location>
        <topology evidence="1">Peripheral membrane protein</topology>
        <orientation evidence="1">Cytoplasmic side</orientation>
    </subcellularLocation>
    <subcellularLocation>
        <location evidence="2">Endoplasmic reticulum membrane</location>
        <topology evidence="2">Peripheral membrane protein</topology>
        <orientation evidence="2">Cytoplasmic side</orientation>
    </subcellularLocation>
</comment>
<dbReference type="GO" id="GO:0006886">
    <property type="term" value="P:intracellular protein transport"/>
    <property type="evidence" value="ECO:0007669"/>
    <property type="project" value="InterPro"/>
</dbReference>
<gene>
    <name evidence="13" type="ORF">M514_00113</name>
</gene>
<evidence type="ECO:0000256" key="4">
    <source>
        <dbReference type="ARBA" id="ARBA00022448"/>
    </source>
</evidence>
<dbReference type="InterPro" id="IPR007123">
    <property type="entry name" value="Gelsolin-like_dom"/>
</dbReference>
<evidence type="ECO:0000259" key="11">
    <source>
        <dbReference type="Pfam" id="PF04815"/>
    </source>
</evidence>
<dbReference type="SUPFAM" id="SSF81811">
    <property type="entry name" value="Helical domain of Sec23/24"/>
    <property type="match status" value="1"/>
</dbReference>
<dbReference type="InterPro" id="IPR036175">
    <property type="entry name" value="Sec23/24_helical_dom_sf"/>
</dbReference>
<feature type="region of interest" description="Disordered" evidence="7">
    <location>
        <begin position="320"/>
        <end position="342"/>
    </location>
</feature>
<dbReference type="InterPro" id="IPR006900">
    <property type="entry name" value="Sec23/24_helical_dom"/>
</dbReference>
<dbReference type="InterPro" id="IPR041742">
    <property type="entry name" value="Sec24-like_trunk_dom"/>
</dbReference>
<dbReference type="GO" id="GO:0000149">
    <property type="term" value="F:SNARE binding"/>
    <property type="evidence" value="ECO:0007669"/>
    <property type="project" value="TreeGrafter"/>
</dbReference>
<evidence type="ECO:0000259" key="10">
    <source>
        <dbReference type="Pfam" id="PF04811"/>
    </source>
</evidence>
<dbReference type="GO" id="GO:0005789">
    <property type="term" value="C:endoplasmic reticulum membrane"/>
    <property type="evidence" value="ECO:0007669"/>
    <property type="project" value="UniProtKB-SubCell"/>
</dbReference>
<proteinExistence type="inferred from homology"/>
<dbReference type="EMBL" id="KL367475">
    <property type="protein sequence ID" value="KFD72979.1"/>
    <property type="molecule type" value="Genomic_DNA"/>
</dbReference>
<dbReference type="AlphaFoldDB" id="A0A085NU33"/>
<evidence type="ECO:0000256" key="5">
    <source>
        <dbReference type="ARBA" id="ARBA00022927"/>
    </source>
</evidence>
<dbReference type="Pfam" id="PF04810">
    <property type="entry name" value="zf-Sec23_Sec24"/>
    <property type="match status" value="1"/>
</dbReference>
<dbReference type="SUPFAM" id="SSF82919">
    <property type="entry name" value="Zn-finger domain of Sec23/24"/>
    <property type="match status" value="1"/>
</dbReference>
<dbReference type="GO" id="GO:0070971">
    <property type="term" value="C:endoplasmic reticulum exit site"/>
    <property type="evidence" value="ECO:0007669"/>
    <property type="project" value="TreeGrafter"/>
</dbReference>
<evidence type="ECO:0000256" key="7">
    <source>
        <dbReference type="SAM" id="MobiDB-lite"/>
    </source>
</evidence>
<accession>A0A085NU33</accession>
<dbReference type="InterPro" id="IPR006896">
    <property type="entry name" value="Sec23/24_trunk_dom"/>
</dbReference>
<dbReference type="FunFam" id="3.40.50.410:FF:000020">
    <property type="entry name" value="protein transport protein Sec24D isoform X1"/>
    <property type="match status" value="1"/>
</dbReference>
<protein>
    <recommendedName>
        <fullName evidence="14">Sec23/Sec24 trunk domain protein</fullName>
    </recommendedName>
</protein>
<dbReference type="InterPro" id="IPR012990">
    <property type="entry name" value="Beta-sandwich_Sec23_24"/>
</dbReference>
<name>A0A085NU33_9BILA</name>
<dbReference type="CDD" id="cd01479">
    <property type="entry name" value="Sec24-like"/>
    <property type="match status" value="1"/>
</dbReference>
<keyword evidence="4" id="KW-0813">Transport</keyword>
<evidence type="ECO:0000256" key="2">
    <source>
        <dbReference type="ARBA" id="ARBA00004397"/>
    </source>
</evidence>
<dbReference type="Pfam" id="PF04811">
    <property type="entry name" value="Sec23_trunk"/>
    <property type="match status" value="1"/>
</dbReference>
<dbReference type="GO" id="GO:0008270">
    <property type="term" value="F:zinc ion binding"/>
    <property type="evidence" value="ECO:0007669"/>
    <property type="project" value="InterPro"/>
</dbReference>
<dbReference type="PANTHER" id="PTHR13803:SF4">
    <property type="entry name" value="SECRETORY 24CD, ISOFORM C"/>
    <property type="match status" value="1"/>
</dbReference>
<evidence type="ECO:0008006" key="14">
    <source>
        <dbReference type="Google" id="ProtNLM"/>
    </source>
</evidence>
<feature type="domain" description="Zinc finger Sec23/Sec24-type" evidence="9">
    <location>
        <begin position="459"/>
        <end position="497"/>
    </location>
</feature>
<evidence type="ECO:0000256" key="1">
    <source>
        <dbReference type="ARBA" id="ARBA00004299"/>
    </source>
</evidence>
<dbReference type="InterPro" id="IPR029006">
    <property type="entry name" value="ADF-H/Gelsolin-like_dom_sf"/>
</dbReference>
<feature type="compositionally biased region" description="Polar residues" evidence="7">
    <location>
        <begin position="167"/>
        <end position="179"/>
    </location>
</feature>
<feature type="domain" description="Sec23/Sec24 helical" evidence="11">
    <location>
        <begin position="897"/>
        <end position="997"/>
    </location>
</feature>
<keyword evidence="6" id="KW-0968">Cytoplasmic vesicle</keyword>
<dbReference type="Gene3D" id="3.40.20.10">
    <property type="entry name" value="Severin"/>
    <property type="match status" value="1"/>
</dbReference>
<evidence type="ECO:0000259" key="12">
    <source>
        <dbReference type="Pfam" id="PF08033"/>
    </source>
</evidence>
<dbReference type="Pfam" id="PF04815">
    <property type="entry name" value="Sec23_helical"/>
    <property type="match status" value="1"/>
</dbReference>
<dbReference type="Gene3D" id="3.40.50.410">
    <property type="entry name" value="von Willebrand factor, type A domain"/>
    <property type="match status" value="1"/>
</dbReference>
<feature type="domain" description="Gelsolin-like" evidence="8">
    <location>
        <begin position="1021"/>
        <end position="1074"/>
    </location>
</feature>
<dbReference type="InterPro" id="IPR050550">
    <property type="entry name" value="SEC23_SEC24_subfamily"/>
</dbReference>
<dbReference type="InterPro" id="IPR036174">
    <property type="entry name" value="Znf_Sec23_Sec24_sf"/>
</dbReference>
<feature type="domain" description="Sec23/Sec24 beta-sandwich" evidence="12">
    <location>
        <begin position="803"/>
        <end position="884"/>
    </location>
</feature>
<organism evidence="13">
    <name type="scientific">Trichuris suis</name>
    <name type="common">pig whipworm</name>
    <dbReference type="NCBI Taxonomy" id="68888"/>
    <lineage>
        <taxon>Eukaryota</taxon>
        <taxon>Metazoa</taxon>
        <taxon>Ecdysozoa</taxon>
        <taxon>Nematoda</taxon>
        <taxon>Enoplea</taxon>
        <taxon>Dorylaimia</taxon>
        <taxon>Trichinellida</taxon>
        <taxon>Trichuridae</taxon>
        <taxon>Trichuris</taxon>
    </lineage>
</organism>
<dbReference type="SUPFAM" id="SSF81995">
    <property type="entry name" value="beta-sandwich domain of Sec23/24"/>
    <property type="match status" value="1"/>
</dbReference>
<comment type="similarity">
    <text evidence="3">Belongs to the SEC23/SEC24 family. SEC24 subfamily.</text>
</comment>
<reference evidence="13" key="1">
    <citation type="journal article" date="2014" name="Nat. Genet.">
        <title>Genome and transcriptome of the porcine whipworm Trichuris suis.</title>
        <authorList>
            <person name="Jex A.R."/>
            <person name="Nejsum P."/>
            <person name="Schwarz E.M."/>
            <person name="Hu L."/>
            <person name="Young N.D."/>
            <person name="Hall R.S."/>
            <person name="Korhonen P.K."/>
            <person name="Liao S."/>
            <person name="Thamsborg S."/>
            <person name="Xia J."/>
            <person name="Xu P."/>
            <person name="Wang S."/>
            <person name="Scheerlinck J.P."/>
            <person name="Hofmann A."/>
            <person name="Sternberg P.W."/>
            <person name="Wang J."/>
            <person name="Gasser R.B."/>
        </authorList>
    </citation>
    <scope>NUCLEOTIDE SEQUENCE [LARGE SCALE GENOMIC DNA]</scope>
    <source>
        <strain evidence="13">DCEP-RM93F</strain>
    </source>
</reference>
<feature type="domain" description="Sec23/Sec24 trunk" evidence="10">
    <location>
        <begin position="536"/>
        <end position="796"/>
    </location>
</feature>
<dbReference type="PANTHER" id="PTHR13803">
    <property type="entry name" value="SEC24-RELATED PROTEIN"/>
    <property type="match status" value="1"/>
</dbReference>
<dbReference type="Pfam" id="PF08033">
    <property type="entry name" value="Sec23_BS"/>
    <property type="match status" value="1"/>
</dbReference>
<evidence type="ECO:0000259" key="8">
    <source>
        <dbReference type="Pfam" id="PF00626"/>
    </source>
</evidence>
<dbReference type="InterPro" id="IPR006895">
    <property type="entry name" value="Znf_Sec23_Sec24"/>
</dbReference>
<dbReference type="GO" id="GO:0030127">
    <property type="term" value="C:COPII vesicle coat"/>
    <property type="evidence" value="ECO:0007669"/>
    <property type="project" value="InterPro"/>
</dbReference>
<dbReference type="SUPFAM" id="SSF82754">
    <property type="entry name" value="C-terminal, gelsolin-like domain of Sec23/24"/>
    <property type="match status" value="1"/>
</dbReference>
<evidence type="ECO:0000259" key="9">
    <source>
        <dbReference type="Pfam" id="PF04810"/>
    </source>
</evidence>
<dbReference type="Gene3D" id="1.20.120.730">
    <property type="entry name" value="Sec23/Sec24 helical domain"/>
    <property type="match status" value="1"/>
</dbReference>
<evidence type="ECO:0000256" key="3">
    <source>
        <dbReference type="ARBA" id="ARBA00008334"/>
    </source>
</evidence>
<dbReference type="GO" id="GO:0090110">
    <property type="term" value="P:COPII-coated vesicle cargo loading"/>
    <property type="evidence" value="ECO:0007669"/>
    <property type="project" value="TreeGrafter"/>
</dbReference>
<dbReference type="InterPro" id="IPR036465">
    <property type="entry name" value="vWFA_dom_sf"/>
</dbReference>
<evidence type="ECO:0000313" key="13">
    <source>
        <dbReference type="EMBL" id="KFD72979.1"/>
    </source>
</evidence>
<dbReference type="SUPFAM" id="SSF53300">
    <property type="entry name" value="vWA-like"/>
    <property type="match status" value="1"/>
</dbReference>
<dbReference type="Pfam" id="PF00626">
    <property type="entry name" value="Gelsolin"/>
    <property type="match status" value="1"/>
</dbReference>
<evidence type="ECO:0000256" key="6">
    <source>
        <dbReference type="ARBA" id="ARBA00023329"/>
    </source>
</evidence>